<keyword evidence="1" id="KW-1133">Transmembrane helix</keyword>
<dbReference type="RefSeq" id="WP_145910144.1">
    <property type="nucleotide sequence ID" value="NZ_BAAAMZ010000009.1"/>
</dbReference>
<proteinExistence type="predicted"/>
<comment type="caution">
    <text evidence="2">The sequence shown here is derived from an EMBL/GenBank/DDBJ whole genome shotgun (WGS) entry which is preliminary data.</text>
</comment>
<evidence type="ECO:0000313" key="3">
    <source>
        <dbReference type="Proteomes" id="UP000317940"/>
    </source>
</evidence>
<evidence type="ECO:0000256" key="1">
    <source>
        <dbReference type="SAM" id="Phobius"/>
    </source>
</evidence>
<feature type="transmembrane region" description="Helical" evidence="1">
    <location>
        <begin position="51"/>
        <end position="68"/>
    </location>
</feature>
<dbReference type="EMBL" id="VIWT01000004">
    <property type="protein sequence ID" value="TWF82879.1"/>
    <property type="molecule type" value="Genomic_DNA"/>
</dbReference>
<sequence>MAPACPQCATSYHAVPVPQIHADASIPSQARAVLAPPPPEPQAPPQQSTGASVLFVFAGLAAGAALFSLTAGKAAPIGLPAILVAIGVAVRSRSRDRARQAAEQAGYEQQTRHQGLLRVWQAGWLCRGCGVAFFPAGAVGPDSAASPAIEPAEYQARVIAAVDGGHPPDQSPWSAELPPTTAACPQCAGTDHALPIPRALADTVQPVGVSASVLLAEPVAAKPTRRGPAEDPAALAARKRIWQAGWLCRTCLVAFYPAGSLAAGSPASPAIPVQRFQEWVTSTAAAGAVVQGPS</sequence>
<keyword evidence="3" id="KW-1185">Reference proteome</keyword>
<dbReference type="AlphaFoldDB" id="A0A561T701"/>
<keyword evidence="1" id="KW-0472">Membrane</keyword>
<gene>
    <name evidence="2" type="ORF">FHX73_14361</name>
</gene>
<evidence type="ECO:0000313" key="2">
    <source>
        <dbReference type="EMBL" id="TWF82879.1"/>
    </source>
</evidence>
<dbReference type="OrthoDB" id="4338804at2"/>
<keyword evidence="1" id="KW-0812">Transmembrane</keyword>
<reference evidence="2 3" key="1">
    <citation type="submission" date="2019-06" db="EMBL/GenBank/DDBJ databases">
        <title>Sequencing the genomes of 1000 actinobacteria strains.</title>
        <authorList>
            <person name="Klenk H.-P."/>
        </authorList>
    </citation>
    <scope>NUCLEOTIDE SEQUENCE [LARGE SCALE GENOMIC DNA]</scope>
    <source>
        <strain evidence="2 3">DSM 44826</strain>
    </source>
</reference>
<dbReference type="Proteomes" id="UP000317940">
    <property type="component" value="Unassembled WGS sequence"/>
</dbReference>
<protein>
    <submittedName>
        <fullName evidence="2">Uncharacterized protein</fullName>
    </submittedName>
</protein>
<name>A0A561T701_9ACTN</name>
<organism evidence="2 3">
    <name type="scientific">Kitasatospora viridis</name>
    <dbReference type="NCBI Taxonomy" id="281105"/>
    <lineage>
        <taxon>Bacteria</taxon>
        <taxon>Bacillati</taxon>
        <taxon>Actinomycetota</taxon>
        <taxon>Actinomycetes</taxon>
        <taxon>Kitasatosporales</taxon>
        <taxon>Streptomycetaceae</taxon>
        <taxon>Kitasatospora</taxon>
    </lineage>
</organism>
<accession>A0A561T701</accession>